<evidence type="ECO:0000313" key="2">
    <source>
        <dbReference type="Proteomes" id="UP000577362"/>
    </source>
</evidence>
<protein>
    <recommendedName>
        <fullName evidence="3">LTXXQ motif family protein</fullName>
    </recommendedName>
</protein>
<organism evidence="1 2">
    <name type="scientific">Chelatococcus caeni</name>
    <dbReference type="NCBI Taxonomy" id="1348468"/>
    <lineage>
        <taxon>Bacteria</taxon>
        <taxon>Pseudomonadati</taxon>
        <taxon>Pseudomonadota</taxon>
        <taxon>Alphaproteobacteria</taxon>
        <taxon>Hyphomicrobiales</taxon>
        <taxon>Chelatococcaceae</taxon>
        <taxon>Chelatococcus</taxon>
    </lineage>
</organism>
<reference evidence="1 2" key="1">
    <citation type="submission" date="2020-08" db="EMBL/GenBank/DDBJ databases">
        <title>Genomic Encyclopedia of Type Strains, Phase IV (KMG-IV): sequencing the most valuable type-strain genomes for metagenomic binning, comparative biology and taxonomic classification.</title>
        <authorList>
            <person name="Goeker M."/>
        </authorList>
    </citation>
    <scope>NUCLEOTIDE SEQUENCE [LARGE SCALE GENOMIC DNA]</scope>
    <source>
        <strain evidence="1 2">DSM 103737</strain>
    </source>
</reference>
<name>A0A840BU55_9HYPH</name>
<evidence type="ECO:0008006" key="3">
    <source>
        <dbReference type="Google" id="ProtNLM"/>
    </source>
</evidence>
<comment type="caution">
    <text evidence="1">The sequence shown here is derived from an EMBL/GenBank/DDBJ whole genome shotgun (WGS) entry which is preliminary data.</text>
</comment>
<dbReference type="EMBL" id="JACIEN010000001">
    <property type="protein sequence ID" value="MBB4016404.1"/>
    <property type="molecule type" value="Genomic_DNA"/>
</dbReference>
<keyword evidence="2" id="KW-1185">Reference proteome</keyword>
<dbReference type="AlphaFoldDB" id="A0A840BU55"/>
<proteinExistence type="predicted"/>
<accession>A0A840BU55</accession>
<sequence>MAQMMQNMPQGGMGMMQPGMRGGMMGRFSAEDMSAFADAHIAALKAGLKLSADQERLWPPIEEAMRELSRLHLSRMQAMRQNRQTMMRDPIAGLRSMADAMSQGADGMRKLADAAAPLYETLDEAQKRRLRVLVRFGPRGMMGAGMMGGGMMGGPRMMMRGWSGGSDSGDGDEDDR</sequence>
<dbReference type="Pfam" id="PF07813">
    <property type="entry name" value="LTXXQ"/>
    <property type="match status" value="1"/>
</dbReference>
<dbReference type="Proteomes" id="UP000577362">
    <property type="component" value="Unassembled WGS sequence"/>
</dbReference>
<dbReference type="RefSeq" id="WP_183316094.1">
    <property type="nucleotide sequence ID" value="NZ_JACIEN010000001.1"/>
</dbReference>
<gene>
    <name evidence="1" type="ORF">GGR16_001410</name>
</gene>
<evidence type="ECO:0000313" key="1">
    <source>
        <dbReference type="EMBL" id="MBB4016404.1"/>
    </source>
</evidence>
<dbReference type="InterPro" id="IPR012899">
    <property type="entry name" value="LTXXQ"/>
</dbReference>
<dbReference type="GO" id="GO:0042597">
    <property type="term" value="C:periplasmic space"/>
    <property type="evidence" value="ECO:0007669"/>
    <property type="project" value="InterPro"/>
</dbReference>